<proteinExistence type="predicted"/>
<accession>A0A923SP02</accession>
<reference evidence="1" key="1">
    <citation type="submission" date="2020-08" db="EMBL/GenBank/DDBJ databases">
        <title>Complete genome sequence of Weissella confusa strain FS54 provides insights into metabolic potential.</title>
        <authorList>
            <person name="Fhoula I."/>
            <person name="Najjari A."/>
            <person name="Lekired A."/>
            <person name="Bessrour-Aouam N."/>
            <person name="Jaballah S."/>
            <person name="Klibi N."/>
            <person name="Ouzari H.-I."/>
        </authorList>
    </citation>
    <scope>NUCLEOTIDE SEQUENCE</scope>
    <source>
        <strain evidence="1">FS54</strain>
    </source>
</reference>
<organism evidence="1 2">
    <name type="scientific">Weissella confusa</name>
    <name type="common">Lactobacillus confusus</name>
    <dbReference type="NCBI Taxonomy" id="1583"/>
    <lineage>
        <taxon>Bacteria</taxon>
        <taxon>Bacillati</taxon>
        <taxon>Bacillota</taxon>
        <taxon>Bacilli</taxon>
        <taxon>Lactobacillales</taxon>
        <taxon>Lactobacillaceae</taxon>
        <taxon>Weissella</taxon>
    </lineage>
</organism>
<comment type="caution">
    <text evidence="1">The sequence shown here is derived from an EMBL/GenBank/DDBJ whole genome shotgun (WGS) entry which is preliminary data.</text>
</comment>
<name>A0A923SP02_WEICO</name>
<gene>
    <name evidence="1" type="ORF">H7R52_15125</name>
</gene>
<protein>
    <submittedName>
        <fullName evidence="1">Uncharacterized protein</fullName>
    </submittedName>
</protein>
<dbReference type="Proteomes" id="UP000650485">
    <property type="component" value="Unassembled WGS sequence"/>
</dbReference>
<evidence type="ECO:0000313" key="1">
    <source>
        <dbReference type="EMBL" id="MBC6499504.1"/>
    </source>
</evidence>
<dbReference type="AlphaFoldDB" id="A0A923SP02"/>
<evidence type="ECO:0000313" key="2">
    <source>
        <dbReference type="Proteomes" id="UP000650485"/>
    </source>
</evidence>
<sequence>MRNQLSVILDLNEAHCHTLGQLTVDRPLGSVPFGGKFRLVDFPLSAASNAGVTKTMMGFQLV</sequence>
<dbReference type="EMBL" id="JACSZT010000019">
    <property type="protein sequence ID" value="MBC6499504.1"/>
    <property type="molecule type" value="Genomic_DNA"/>
</dbReference>